<accession>A0A517MA39</accession>
<evidence type="ECO:0000313" key="2">
    <source>
        <dbReference type="Proteomes" id="UP000320672"/>
    </source>
</evidence>
<protein>
    <submittedName>
        <fullName evidence="1">Uncharacterized protein</fullName>
    </submittedName>
</protein>
<gene>
    <name evidence="1" type="ORF">FF011L_04670</name>
</gene>
<evidence type="ECO:0000313" key="1">
    <source>
        <dbReference type="EMBL" id="QDS91734.1"/>
    </source>
</evidence>
<reference evidence="1 2" key="1">
    <citation type="submission" date="2019-02" db="EMBL/GenBank/DDBJ databases">
        <title>Deep-cultivation of Planctomycetes and their phenomic and genomic characterization uncovers novel biology.</title>
        <authorList>
            <person name="Wiegand S."/>
            <person name="Jogler M."/>
            <person name="Boedeker C."/>
            <person name="Pinto D."/>
            <person name="Vollmers J."/>
            <person name="Rivas-Marin E."/>
            <person name="Kohn T."/>
            <person name="Peeters S.H."/>
            <person name="Heuer A."/>
            <person name="Rast P."/>
            <person name="Oberbeckmann S."/>
            <person name="Bunk B."/>
            <person name="Jeske O."/>
            <person name="Meyerdierks A."/>
            <person name="Storesund J.E."/>
            <person name="Kallscheuer N."/>
            <person name="Luecker S."/>
            <person name="Lage O.M."/>
            <person name="Pohl T."/>
            <person name="Merkel B.J."/>
            <person name="Hornburger P."/>
            <person name="Mueller R.-W."/>
            <person name="Bruemmer F."/>
            <person name="Labrenz M."/>
            <person name="Spormann A.M."/>
            <person name="Op den Camp H."/>
            <person name="Overmann J."/>
            <person name="Amann R."/>
            <person name="Jetten M.S.M."/>
            <person name="Mascher T."/>
            <person name="Medema M.H."/>
            <person name="Devos D.P."/>
            <person name="Kaster A.-K."/>
            <person name="Ovreas L."/>
            <person name="Rohde M."/>
            <person name="Galperin M.Y."/>
            <person name="Jogler C."/>
        </authorList>
    </citation>
    <scope>NUCLEOTIDE SEQUENCE [LARGE SCALE GENOMIC DNA]</scope>
    <source>
        <strain evidence="1 2">FF011L</strain>
    </source>
</reference>
<sequence length="283" mass="30005">MFRIASTFKKTKAIEKSPAPQDDAMADDKTRSRYRKRIVARSRDAAVVIVSMQVFMASGCANLPSPFGQRETCCADGQVGCLPIDASEVPPAASINHTYRCVEPMPEDAVPAPIGTYMGQWRGAMSDGAQKQNWIVTRNEWFDGGSQLGPKGQQHVQRIAHCLVTYPQLVVIENEPVALALGDRYEEAVRANQQLQIKRRNVVVEALAEAGVPDAPQWVVFADDRSVGVRGVEAPLIYNSQFSGTGTGNRGGIGQGQGSGFGGGSGISGGGFGSGGFGGGGIF</sequence>
<dbReference type="AlphaFoldDB" id="A0A517MA39"/>
<dbReference type="KEGG" id="rml:FF011L_04670"/>
<proteinExistence type="predicted"/>
<dbReference type="EMBL" id="CP036262">
    <property type="protein sequence ID" value="QDS91734.1"/>
    <property type="molecule type" value="Genomic_DNA"/>
</dbReference>
<name>A0A517MA39_9BACT</name>
<dbReference type="Proteomes" id="UP000320672">
    <property type="component" value="Chromosome"/>
</dbReference>
<keyword evidence="2" id="KW-1185">Reference proteome</keyword>
<dbReference type="RefSeq" id="WP_218932959.1">
    <property type="nucleotide sequence ID" value="NZ_CP036262.1"/>
</dbReference>
<organism evidence="1 2">
    <name type="scientific">Roseimaritima multifibrata</name>
    <dbReference type="NCBI Taxonomy" id="1930274"/>
    <lineage>
        <taxon>Bacteria</taxon>
        <taxon>Pseudomonadati</taxon>
        <taxon>Planctomycetota</taxon>
        <taxon>Planctomycetia</taxon>
        <taxon>Pirellulales</taxon>
        <taxon>Pirellulaceae</taxon>
        <taxon>Roseimaritima</taxon>
    </lineage>
</organism>